<organism evidence="6 7">
    <name type="scientific">Hydrocarboniphaga effusa AP103</name>
    <dbReference type="NCBI Taxonomy" id="1172194"/>
    <lineage>
        <taxon>Bacteria</taxon>
        <taxon>Pseudomonadati</taxon>
        <taxon>Pseudomonadota</taxon>
        <taxon>Gammaproteobacteria</taxon>
        <taxon>Nevskiales</taxon>
        <taxon>Nevskiaceae</taxon>
        <taxon>Hydrocarboniphaga</taxon>
    </lineage>
</organism>
<accession>I8I3G5</accession>
<evidence type="ECO:0000256" key="4">
    <source>
        <dbReference type="ARBA" id="ARBA00023163"/>
    </source>
</evidence>
<dbReference type="InterPro" id="IPR036390">
    <property type="entry name" value="WH_DNA-bd_sf"/>
</dbReference>
<dbReference type="AlphaFoldDB" id="I8I3G5"/>
<keyword evidence="3" id="KW-0238">DNA-binding</keyword>
<keyword evidence="2" id="KW-0805">Transcription regulation</keyword>
<evidence type="ECO:0000256" key="2">
    <source>
        <dbReference type="ARBA" id="ARBA00023015"/>
    </source>
</evidence>
<dbReference type="InterPro" id="IPR000847">
    <property type="entry name" value="LysR_HTH_N"/>
</dbReference>
<dbReference type="PRINTS" id="PR00039">
    <property type="entry name" value="HTHLYSR"/>
</dbReference>
<gene>
    <name evidence="6" type="ORF">WQQ_06980</name>
</gene>
<dbReference type="OrthoDB" id="8720143at2"/>
<dbReference type="GO" id="GO:0003700">
    <property type="term" value="F:DNA-binding transcription factor activity"/>
    <property type="evidence" value="ECO:0007669"/>
    <property type="project" value="InterPro"/>
</dbReference>
<evidence type="ECO:0000256" key="1">
    <source>
        <dbReference type="ARBA" id="ARBA00009437"/>
    </source>
</evidence>
<feature type="domain" description="HTH lysR-type" evidence="5">
    <location>
        <begin position="4"/>
        <end position="61"/>
    </location>
</feature>
<dbReference type="Gene3D" id="3.40.190.10">
    <property type="entry name" value="Periplasmic binding protein-like II"/>
    <property type="match status" value="2"/>
</dbReference>
<evidence type="ECO:0000313" key="7">
    <source>
        <dbReference type="Proteomes" id="UP000003704"/>
    </source>
</evidence>
<dbReference type="SUPFAM" id="SSF46785">
    <property type="entry name" value="Winged helix' DNA-binding domain"/>
    <property type="match status" value="1"/>
</dbReference>
<dbReference type="RefSeq" id="WP_007183654.1">
    <property type="nucleotide sequence ID" value="NZ_AKGD01000001.1"/>
</dbReference>
<dbReference type="Gene3D" id="1.10.10.10">
    <property type="entry name" value="Winged helix-like DNA-binding domain superfamily/Winged helix DNA-binding domain"/>
    <property type="match status" value="1"/>
</dbReference>
<keyword evidence="4" id="KW-0804">Transcription</keyword>
<comment type="similarity">
    <text evidence="1">Belongs to the LysR transcriptional regulatory family.</text>
</comment>
<keyword evidence="7" id="KW-1185">Reference proteome</keyword>
<dbReference type="Pfam" id="PF03466">
    <property type="entry name" value="LysR_substrate"/>
    <property type="match status" value="1"/>
</dbReference>
<dbReference type="Pfam" id="PF00126">
    <property type="entry name" value="HTH_1"/>
    <property type="match status" value="1"/>
</dbReference>
<dbReference type="PANTHER" id="PTHR30118:SF15">
    <property type="entry name" value="TRANSCRIPTIONAL REGULATORY PROTEIN"/>
    <property type="match status" value="1"/>
</dbReference>
<evidence type="ECO:0000313" key="6">
    <source>
        <dbReference type="EMBL" id="EIT70561.1"/>
    </source>
</evidence>
<dbReference type="EMBL" id="AKGD01000001">
    <property type="protein sequence ID" value="EIT70561.1"/>
    <property type="molecule type" value="Genomic_DNA"/>
</dbReference>
<dbReference type="SUPFAM" id="SSF53850">
    <property type="entry name" value="Periplasmic binding protein-like II"/>
    <property type="match status" value="1"/>
</dbReference>
<reference evidence="6 7" key="1">
    <citation type="journal article" date="2012" name="J. Bacteriol.">
        <title>Genome Sequence of n-Alkane-Degrading Hydrocarboniphaga effusa Strain AP103T (ATCC BAA-332T).</title>
        <authorList>
            <person name="Chang H.K."/>
            <person name="Zylstra G.J."/>
            <person name="Chae J.C."/>
        </authorList>
    </citation>
    <scope>NUCLEOTIDE SEQUENCE [LARGE SCALE GENOMIC DNA]</scope>
    <source>
        <strain evidence="6 7">AP103</strain>
    </source>
</reference>
<protein>
    <recommendedName>
        <fullName evidence="5">HTH lysR-type domain-containing protein</fullName>
    </recommendedName>
</protein>
<dbReference type="CDD" id="cd08417">
    <property type="entry name" value="PBP2_Nitroaromatics_like"/>
    <property type="match status" value="1"/>
</dbReference>
<dbReference type="InterPro" id="IPR005119">
    <property type="entry name" value="LysR_subst-bd"/>
</dbReference>
<dbReference type="Proteomes" id="UP000003704">
    <property type="component" value="Unassembled WGS sequence"/>
</dbReference>
<evidence type="ECO:0000259" key="5">
    <source>
        <dbReference type="PROSITE" id="PS50931"/>
    </source>
</evidence>
<dbReference type="InterPro" id="IPR036388">
    <property type="entry name" value="WH-like_DNA-bd_sf"/>
</dbReference>
<dbReference type="GO" id="GO:0003677">
    <property type="term" value="F:DNA binding"/>
    <property type="evidence" value="ECO:0007669"/>
    <property type="project" value="UniProtKB-KW"/>
</dbReference>
<dbReference type="PROSITE" id="PS50931">
    <property type="entry name" value="HTH_LYSR"/>
    <property type="match status" value="1"/>
</dbReference>
<proteinExistence type="inferred from homology"/>
<dbReference type="InterPro" id="IPR037402">
    <property type="entry name" value="YidZ_PBP2"/>
</dbReference>
<evidence type="ECO:0000256" key="3">
    <source>
        <dbReference type="ARBA" id="ARBA00023125"/>
    </source>
</evidence>
<dbReference type="PANTHER" id="PTHR30118">
    <property type="entry name" value="HTH-TYPE TRANSCRIPTIONAL REGULATOR LEUO-RELATED"/>
    <property type="match status" value="1"/>
</dbReference>
<sequence>MDRVDLNLFRVFDVVLGCGSLTQAAARLHLTQPAISNALKRLREHFDDPLFVRDGRRVVPTPLAKAIAPDVRAALESLHRTMQRPQPFPAATSTRRFVIGMRDVLESVLFPSLVREVLLEAPHLQLQSTGFERRRLERELSSGAFDMAIDVPISVGDDIEQMLLFEQTPCVAMRQGHPLAKGKLGLKQWLAARHIVVSSRRAGPVNEDLALQREGLKRDVAVRCQHYHAACELAASSDLLLVLPRQFGRFLATTLPLHLATLPLAVPKLQVMLYWPRTAEQDPGHAWLRDRLRRVRR</sequence>
<dbReference type="PATRIC" id="fig|1172194.4.peg.666"/>
<dbReference type="InterPro" id="IPR050389">
    <property type="entry name" value="LysR-type_TF"/>
</dbReference>
<comment type="caution">
    <text evidence="6">The sequence shown here is derived from an EMBL/GenBank/DDBJ whole genome shotgun (WGS) entry which is preliminary data.</text>
</comment>
<name>I8I3G5_9GAMM</name>
<dbReference type="STRING" id="1172194.WQQ_06980"/>